<dbReference type="EMBL" id="KV440971">
    <property type="protein sequence ID" value="OAD81258.1"/>
    <property type="molecule type" value="Genomic_DNA"/>
</dbReference>
<dbReference type="VEuPathDB" id="FungiDB:PHYBLDRAFT_161877"/>
<gene>
    <name evidence="1" type="ORF">PHYBLDRAFT_161877</name>
</gene>
<dbReference type="AlphaFoldDB" id="A0A167RB08"/>
<dbReference type="STRING" id="763407.A0A167RB08"/>
<dbReference type="RefSeq" id="XP_018299298.1">
    <property type="nucleotide sequence ID" value="XM_018434513.1"/>
</dbReference>
<sequence>MAWRLNARFHTNNLIESYYHILKAYYLGRSKNFWVNRLVYMFSQVVEHDYRQEGLKIMYGFKKLVLTHVEKAKKKAFDVDHEDALCMIKTVEDNLVYKCRSFTDNSVWYELLLKEEVLSVGSCPDPNNLCKHIFLVGTIMGLQYSLTKELPIIQNPEVQIILNTSVVSKQGAADMTNSYSLYVRADPGSDGVSLTIVTHIFDTRV</sequence>
<name>A0A167RB08_PHYB8</name>
<dbReference type="OrthoDB" id="2430203at2759"/>
<dbReference type="GeneID" id="28995419"/>
<evidence type="ECO:0000313" key="1">
    <source>
        <dbReference type="EMBL" id="OAD81258.1"/>
    </source>
</evidence>
<evidence type="ECO:0000313" key="2">
    <source>
        <dbReference type="Proteomes" id="UP000077315"/>
    </source>
</evidence>
<accession>A0A167RB08</accession>
<dbReference type="Proteomes" id="UP000077315">
    <property type="component" value="Unassembled WGS sequence"/>
</dbReference>
<dbReference type="InParanoid" id="A0A167RB08"/>
<proteinExistence type="predicted"/>
<organism evidence="1 2">
    <name type="scientific">Phycomyces blakesleeanus (strain ATCC 8743b / DSM 1359 / FGSC 10004 / NBRC 33097 / NRRL 1555)</name>
    <dbReference type="NCBI Taxonomy" id="763407"/>
    <lineage>
        <taxon>Eukaryota</taxon>
        <taxon>Fungi</taxon>
        <taxon>Fungi incertae sedis</taxon>
        <taxon>Mucoromycota</taxon>
        <taxon>Mucoromycotina</taxon>
        <taxon>Mucoromycetes</taxon>
        <taxon>Mucorales</taxon>
        <taxon>Phycomycetaceae</taxon>
        <taxon>Phycomyces</taxon>
    </lineage>
</organism>
<keyword evidence="2" id="KW-1185">Reference proteome</keyword>
<reference evidence="2" key="1">
    <citation type="submission" date="2015-06" db="EMBL/GenBank/DDBJ databases">
        <title>Expansion of signal transduction pathways in fungi by whole-genome duplication.</title>
        <authorList>
            <consortium name="DOE Joint Genome Institute"/>
            <person name="Corrochano L.M."/>
            <person name="Kuo A."/>
            <person name="Marcet-Houben M."/>
            <person name="Polaino S."/>
            <person name="Salamov A."/>
            <person name="Villalobos J.M."/>
            <person name="Alvarez M.I."/>
            <person name="Avalos J."/>
            <person name="Benito E.P."/>
            <person name="Benoit I."/>
            <person name="Burger G."/>
            <person name="Camino L.P."/>
            <person name="Canovas D."/>
            <person name="Cerda-Olmedo E."/>
            <person name="Cheng J.-F."/>
            <person name="Dominguez A."/>
            <person name="Elias M."/>
            <person name="Eslava A.P."/>
            <person name="Glaser F."/>
            <person name="Grimwood J."/>
            <person name="Gutierrez G."/>
            <person name="Heitman J."/>
            <person name="Henrissat B."/>
            <person name="Iturriaga E.A."/>
            <person name="Lang B.F."/>
            <person name="Lavin J.L."/>
            <person name="Lee S."/>
            <person name="Li W."/>
            <person name="Lindquist E."/>
            <person name="Lopez-Garcia S."/>
            <person name="Luque E.M."/>
            <person name="Marcos A.T."/>
            <person name="Martin J."/>
            <person name="McCluskey K."/>
            <person name="Medina H.R."/>
            <person name="Miralles-Duran A."/>
            <person name="Miyazaki A."/>
            <person name="Munoz-Torres E."/>
            <person name="Oguiza J.A."/>
            <person name="Ohm R."/>
            <person name="Olmedo M."/>
            <person name="Orejas M."/>
            <person name="Ortiz-Castellanos L."/>
            <person name="Pisabarro A.G."/>
            <person name="Rodriguez-Romero J."/>
            <person name="Ruiz-Herrera J."/>
            <person name="Ruiz-Vazquez R."/>
            <person name="Sanz C."/>
            <person name="Schackwitz W."/>
            <person name="Schmutz J."/>
            <person name="Shahriari M."/>
            <person name="Shelest E."/>
            <person name="Silva-Franco F."/>
            <person name="Soanes D."/>
            <person name="Syed K."/>
            <person name="Tagua V.G."/>
            <person name="Talbot N.J."/>
            <person name="Thon M."/>
            <person name="De vries R.P."/>
            <person name="Wiebenga A."/>
            <person name="Yadav J.S."/>
            <person name="Braun E.L."/>
            <person name="Baker S."/>
            <person name="Garre V."/>
            <person name="Horwitz B."/>
            <person name="Torres-Martinez S."/>
            <person name="Idnurm A."/>
            <person name="Herrera-Estrella A."/>
            <person name="Gabaldon T."/>
            <person name="Grigoriev I.V."/>
        </authorList>
    </citation>
    <scope>NUCLEOTIDE SEQUENCE [LARGE SCALE GENOMIC DNA]</scope>
    <source>
        <strain evidence="2">NRRL 1555(-)</strain>
    </source>
</reference>
<evidence type="ECO:0008006" key="3">
    <source>
        <dbReference type="Google" id="ProtNLM"/>
    </source>
</evidence>
<protein>
    <recommendedName>
        <fullName evidence="3">SWIM-type domain-containing protein</fullName>
    </recommendedName>
</protein>